<proteinExistence type="inferred from homology"/>
<dbReference type="Pfam" id="PF18962">
    <property type="entry name" value="Por_Secre_tail"/>
    <property type="match status" value="1"/>
</dbReference>
<dbReference type="Gene3D" id="2.60.120.380">
    <property type="match status" value="1"/>
</dbReference>
<dbReference type="AlphaFoldDB" id="A0A1L3JL25"/>
<name>A0A1L3JL25_9FLAO</name>
<evidence type="ECO:0000256" key="3">
    <source>
        <dbReference type="ARBA" id="ARBA00022801"/>
    </source>
</evidence>
<dbReference type="KEGG" id="ten:LPB136_10930"/>
<dbReference type="CDD" id="cd00063">
    <property type="entry name" value="FN3"/>
    <property type="match status" value="2"/>
</dbReference>
<accession>A0A1L3JL25</accession>
<feature type="active site" description="Charge relay system" evidence="5">
    <location>
        <position position="163"/>
    </location>
</feature>
<dbReference type="Proteomes" id="UP000181898">
    <property type="component" value="Chromosome"/>
</dbReference>
<keyword evidence="3 5" id="KW-0378">Hydrolase</keyword>
<keyword evidence="10" id="KW-1185">Reference proteome</keyword>
<feature type="chain" id="PRO_5012001358" evidence="7">
    <location>
        <begin position="25"/>
        <end position="1211"/>
    </location>
</feature>
<dbReference type="InterPro" id="IPR036852">
    <property type="entry name" value="Peptidase_S8/S53_dom_sf"/>
</dbReference>
<dbReference type="CDD" id="cd04842">
    <property type="entry name" value="Peptidases_S8_Kp43_protease"/>
    <property type="match status" value="1"/>
</dbReference>
<dbReference type="Gene3D" id="3.40.50.200">
    <property type="entry name" value="Peptidase S8/S53 domain"/>
    <property type="match status" value="1"/>
</dbReference>
<dbReference type="RefSeq" id="WP_072556369.1">
    <property type="nucleotide sequence ID" value="NZ_CP018155.1"/>
</dbReference>
<feature type="region of interest" description="Disordered" evidence="6">
    <location>
        <begin position="595"/>
        <end position="616"/>
    </location>
</feature>
<dbReference type="InterPro" id="IPR008979">
    <property type="entry name" value="Galactose-bd-like_sf"/>
</dbReference>
<gene>
    <name evidence="9" type="ORF">LPB136_10930</name>
</gene>
<evidence type="ECO:0000256" key="2">
    <source>
        <dbReference type="ARBA" id="ARBA00022729"/>
    </source>
</evidence>
<feature type="signal peptide" evidence="7">
    <location>
        <begin position="1"/>
        <end position="24"/>
    </location>
</feature>
<dbReference type="SUPFAM" id="SSF49265">
    <property type="entry name" value="Fibronectin type III"/>
    <property type="match status" value="2"/>
</dbReference>
<dbReference type="InterPro" id="IPR034058">
    <property type="entry name" value="TagA/B/C/D_pept_dom"/>
</dbReference>
<dbReference type="InterPro" id="IPR036116">
    <property type="entry name" value="FN3_sf"/>
</dbReference>
<dbReference type="InterPro" id="IPR032179">
    <property type="entry name" value="Cry22Aa_Ig-like"/>
</dbReference>
<evidence type="ECO:0000256" key="1">
    <source>
        <dbReference type="ARBA" id="ARBA00022670"/>
    </source>
</evidence>
<reference evidence="9 10" key="1">
    <citation type="submission" date="2016-11" db="EMBL/GenBank/DDBJ databases">
        <title>Tenacibaculum sp. LPB0136, isolated from marine environment.</title>
        <authorList>
            <person name="Kim E."/>
            <person name="Yi H."/>
        </authorList>
    </citation>
    <scope>NUCLEOTIDE SEQUENCE [LARGE SCALE GENOMIC DNA]</scope>
    <source>
        <strain evidence="9 10">LPB0136</strain>
    </source>
</reference>
<sequence>MRKKYFKNALFFSLALMGATLVSAQNKQEINKIKSRYNLEKLQKLENSFKKNSSTVKQKAIEIARQKGWKTKFTTQDGRMLELQKIVNGKPIYYTTFNVAAAKSTRTDHLNNGGSLGLNLMGQNMTAHVWDGGLARASHQEYDGAGGNNRFSIGDGTTALHYHSAHVTGTIMASGVVANAKGMAPHAKAVGYDWNNDTSEATSAASNGMLVSNHSYGFAARNQQGQPQLPDYYFGGYITDSRDWDNIMFNAPNYLMVVAAGNDGNDNSANGAPLAGNSSYDKLSGHATAKNGLVVANANDANIDANGNLISVTINSSSSEGPTDDYRIKPDITGNGTGVYSTYETSNTAYNSITGTSMASPNVAGSLILLQQHANNVNGSFMKAATLKGLALHTADDAGSNGPDAVFGWGLMNTKRAAEAITENGNESKIEELTLTSGQSYQITVDSDGVSDLMASISWTDRAGTASTATNSTSSVLVNDLDVRVSKGGTNYTPWRLTGVTTNGKGDNTKDPYERVDVANASGTYTITVTHKGSLTGGSQNYSLVVTGLTGTPVVCNATTPTNFTIDGFGSSTASISWNAVTGTSYDFRYRQTGTSSWTTSSESGTSKSLSGLSPQTSYQVQVRSKCPDNSTSGYSNSVSFTTTEVQLNYCDSNGNSVADEYIGKVVLGSINNTTGASSSGYADYSSINTNLTKGTSSTITITPTWTGTLYNEGYAVFIDYNKDGDFSDSGETVWTKAASQTTPVSGSFTVPTSAVTGSTRMRVVMQYNAVPSACGSYNYGETEDYTVNLVGDVADTTAPVITLNGSSTMNLTVGDAFTDPGATASDNIDGNLTSSIVTTGNVNTSSAGSYTLNYNVSDAAGNAATQVSRTVNVNADTQAPTAPTSLSASSVTQTTATLNWSASTDNVGVTGYEVFSTGTSIGTVTGTSANITGLTANTSYSYTVSAKDAEGNTSNLSNTVTFTTLGNQVSYCASKGNRVTYEWIDNVELGGMTNASGANAGYGDFTSKTATLVQGSGTNGMIVSAGFASTAYTEHWAVWIDFNQDGTFDDNEKVVSGSSSSANNLSANVAVPANALLGQTRMRVSMKYNAAQTACETFADGEVEDYTVNIISSASSSTYYTTFSDPKGDPLGNEASLKLTAYPNPATNYIQVKYGRNKELTYRMINTIGRVVKKGKITSSTIDVSDLQRGVYIIEVNDGQKSITSKLVKK</sequence>
<dbReference type="Gene3D" id="2.60.40.10">
    <property type="entry name" value="Immunoglobulins"/>
    <property type="match status" value="3"/>
</dbReference>
<keyword evidence="4 5" id="KW-0720">Serine protease</keyword>
<evidence type="ECO:0000256" key="5">
    <source>
        <dbReference type="PROSITE-ProRule" id="PRU01240"/>
    </source>
</evidence>
<dbReference type="InterPro" id="IPR026444">
    <property type="entry name" value="Secre_tail"/>
</dbReference>
<dbReference type="InterPro" id="IPR023828">
    <property type="entry name" value="Peptidase_S8_Ser-AS"/>
</dbReference>
<dbReference type="Pfam" id="PF16403">
    <property type="entry name" value="Bact_surface_Ig-like"/>
    <property type="match status" value="1"/>
</dbReference>
<feature type="compositionally biased region" description="Low complexity" evidence="6">
    <location>
        <begin position="595"/>
        <end position="614"/>
    </location>
</feature>
<feature type="domain" description="Fibronectin type-III" evidence="8">
    <location>
        <begin position="883"/>
        <end position="968"/>
    </location>
</feature>
<dbReference type="InterPro" id="IPR013783">
    <property type="entry name" value="Ig-like_fold"/>
</dbReference>
<dbReference type="GO" id="GO:0004252">
    <property type="term" value="F:serine-type endopeptidase activity"/>
    <property type="evidence" value="ECO:0007669"/>
    <property type="project" value="UniProtKB-UniRule"/>
</dbReference>
<dbReference type="InterPro" id="IPR003961">
    <property type="entry name" value="FN3_dom"/>
</dbReference>
<feature type="domain" description="Fibronectin type-III" evidence="8">
    <location>
        <begin position="560"/>
        <end position="646"/>
    </location>
</feature>
<dbReference type="GO" id="GO:0006508">
    <property type="term" value="P:proteolysis"/>
    <property type="evidence" value="ECO:0007669"/>
    <property type="project" value="UniProtKB-KW"/>
</dbReference>
<comment type="similarity">
    <text evidence="5">Belongs to the peptidase S8 family.</text>
</comment>
<dbReference type="STRING" id="1850252.LPB136_10930"/>
<dbReference type="PROSITE" id="PS50853">
    <property type="entry name" value="FN3"/>
    <property type="match status" value="2"/>
</dbReference>
<dbReference type="NCBIfam" id="TIGR04183">
    <property type="entry name" value="Por_Secre_tail"/>
    <property type="match status" value="1"/>
</dbReference>
<evidence type="ECO:0000313" key="9">
    <source>
        <dbReference type="EMBL" id="APG65845.1"/>
    </source>
</evidence>
<organism evidence="9 10">
    <name type="scientific">Tenacibaculum todarodis</name>
    <dbReference type="NCBI Taxonomy" id="1850252"/>
    <lineage>
        <taxon>Bacteria</taxon>
        <taxon>Pseudomonadati</taxon>
        <taxon>Bacteroidota</taxon>
        <taxon>Flavobacteriia</taxon>
        <taxon>Flavobacteriales</taxon>
        <taxon>Flavobacteriaceae</taxon>
        <taxon>Tenacibaculum</taxon>
    </lineage>
</organism>
<evidence type="ECO:0000259" key="8">
    <source>
        <dbReference type="PROSITE" id="PS50853"/>
    </source>
</evidence>
<feature type="active site" description="Charge relay system" evidence="5">
    <location>
        <position position="357"/>
    </location>
</feature>
<dbReference type="PROSITE" id="PS51892">
    <property type="entry name" value="SUBTILASE"/>
    <property type="match status" value="1"/>
</dbReference>
<keyword evidence="1 5" id="KW-0645">Protease</keyword>
<dbReference type="SUPFAM" id="SSF52743">
    <property type="entry name" value="Subtilisin-like"/>
    <property type="match status" value="1"/>
</dbReference>
<dbReference type="Pfam" id="PF00041">
    <property type="entry name" value="fn3"/>
    <property type="match status" value="1"/>
</dbReference>
<evidence type="ECO:0000256" key="6">
    <source>
        <dbReference type="SAM" id="MobiDB-lite"/>
    </source>
</evidence>
<dbReference type="InterPro" id="IPR045474">
    <property type="entry name" value="GEVED"/>
</dbReference>
<dbReference type="Pfam" id="PF00082">
    <property type="entry name" value="Peptidase_S8"/>
    <property type="match status" value="1"/>
</dbReference>
<dbReference type="SUPFAM" id="SSF49785">
    <property type="entry name" value="Galactose-binding domain-like"/>
    <property type="match status" value="1"/>
</dbReference>
<feature type="active site" description="Charge relay system" evidence="5">
    <location>
        <position position="131"/>
    </location>
</feature>
<dbReference type="PROSITE" id="PS00138">
    <property type="entry name" value="SUBTILASE_SER"/>
    <property type="match status" value="1"/>
</dbReference>
<dbReference type="Pfam" id="PF20009">
    <property type="entry name" value="GEVED"/>
    <property type="match status" value="2"/>
</dbReference>
<dbReference type="EMBL" id="CP018155">
    <property type="protein sequence ID" value="APG65845.1"/>
    <property type="molecule type" value="Genomic_DNA"/>
</dbReference>
<keyword evidence="2 7" id="KW-0732">Signal</keyword>
<evidence type="ECO:0000256" key="4">
    <source>
        <dbReference type="ARBA" id="ARBA00022825"/>
    </source>
</evidence>
<protein>
    <submittedName>
        <fullName evidence="9">Peptidase S8</fullName>
    </submittedName>
</protein>
<evidence type="ECO:0000256" key="7">
    <source>
        <dbReference type="SAM" id="SignalP"/>
    </source>
</evidence>
<evidence type="ECO:0000313" key="10">
    <source>
        <dbReference type="Proteomes" id="UP000181898"/>
    </source>
</evidence>
<dbReference type="InterPro" id="IPR000209">
    <property type="entry name" value="Peptidase_S8/S53_dom"/>
</dbReference>
<dbReference type="SMART" id="SM00060">
    <property type="entry name" value="FN3"/>
    <property type="match status" value="2"/>
</dbReference>